<dbReference type="RefSeq" id="WP_054407836.1">
    <property type="nucleotide sequence ID" value="NZ_FOYA01000001.1"/>
</dbReference>
<sequence length="62" mass="7008">MTGTNIFKRNLIAVCIGVFFLGLYLFFTYSGNRLCGCAPSEKYKPGHTRAGYYGGANRYYHK</sequence>
<name>A0A0M8MD61_9FLAO</name>
<dbReference type="OrthoDB" id="677125at2"/>
<evidence type="ECO:0000256" key="1">
    <source>
        <dbReference type="SAM" id="Phobius"/>
    </source>
</evidence>
<dbReference type="AlphaFoldDB" id="A0A0M8MD61"/>
<evidence type="ECO:0000313" key="2">
    <source>
        <dbReference type="EMBL" id="KOS06334.1"/>
    </source>
</evidence>
<dbReference type="Proteomes" id="UP000037755">
    <property type="component" value="Unassembled WGS sequence"/>
</dbReference>
<dbReference type="EMBL" id="LIYD01000005">
    <property type="protein sequence ID" value="KOS06334.1"/>
    <property type="molecule type" value="Genomic_DNA"/>
</dbReference>
<evidence type="ECO:0000313" key="3">
    <source>
        <dbReference type="Proteomes" id="UP000037755"/>
    </source>
</evidence>
<proteinExistence type="predicted"/>
<comment type="caution">
    <text evidence="2">The sequence shown here is derived from an EMBL/GenBank/DDBJ whole genome shotgun (WGS) entry which is preliminary data.</text>
</comment>
<dbReference type="STRING" id="1202724.AM493_10040"/>
<dbReference type="PATRIC" id="fig|1202724.3.peg.2083"/>
<protein>
    <submittedName>
        <fullName evidence="2">Uncharacterized protein</fullName>
    </submittedName>
</protein>
<reference evidence="2 3" key="1">
    <citation type="submission" date="2015-08" db="EMBL/GenBank/DDBJ databases">
        <title>Whole genome sequence of Flavobacterium akiainvivens IK-1T, from decaying Wikstroemia oahuensis, an endemic Hawaiian shrub.</title>
        <authorList>
            <person name="Wan X."/>
            <person name="Hou S."/>
            <person name="Saito J."/>
            <person name="Donachie S."/>
        </authorList>
    </citation>
    <scope>NUCLEOTIDE SEQUENCE [LARGE SCALE GENOMIC DNA]</scope>
    <source>
        <strain evidence="2 3">IK-1</strain>
    </source>
</reference>
<keyword evidence="1" id="KW-1133">Transmembrane helix</keyword>
<keyword evidence="3" id="KW-1185">Reference proteome</keyword>
<accession>A0A0M8MD61</accession>
<feature type="transmembrane region" description="Helical" evidence="1">
    <location>
        <begin position="12"/>
        <end position="31"/>
    </location>
</feature>
<keyword evidence="1" id="KW-0472">Membrane</keyword>
<keyword evidence="1" id="KW-0812">Transmembrane</keyword>
<gene>
    <name evidence="2" type="ORF">AM493_10040</name>
</gene>
<organism evidence="2 3">
    <name type="scientific">Flavobacterium akiainvivens</name>
    <dbReference type="NCBI Taxonomy" id="1202724"/>
    <lineage>
        <taxon>Bacteria</taxon>
        <taxon>Pseudomonadati</taxon>
        <taxon>Bacteroidota</taxon>
        <taxon>Flavobacteriia</taxon>
        <taxon>Flavobacteriales</taxon>
        <taxon>Flavobacteriaceae</taxon>
        <taxon>Flavobacterium</taxon>
    </lineage>
</organism>